<organism evidence="3">
    <name type="scientific">Sipha flava</name>
    <name type="common">yellow sugarcane aphid</name>
    <dbReference type="NCBI Taxonomy" id="143950"/>
    <lineage>
        <taxon>Eukaryota</taxon>
        <taxon>Metazoa</taxon>
        <taxon>Ecdysozoa</taxon>
        <taxon>Arthropoda</taxon>
        <taxon>Hexapoda</taxon>
        <taxon>Insecta</taxon>
        <taxon>Pterygota</taxon>
        <taxon>Neoptera</taxon>
        <taxon>Paraneoptera</taxon>
        <taxon>Hemiptera</taxon>
        <taxon>Sternorrhyncha</taxon>
        <taxon>Aphidomorpha</taxon>
        <taxon>Aphidoidea</taxon>
        <taxon>Aphididae</taxon>
        <taxon>Sipha</taxon>
    </lineage>
</organism>
<protein>
    <submittedName>
        <fullName evidence="3">Uncharacterized protein</fullName>
    </submittedName>
</protein>
<evidence type="ECO:0000256" key="2">
    <source>
        <dbReference type="SAM" id="Phobius"/>
    </source>
</evidence>
<evidence type="ECO:0000256" key="1">
    <source>
        <dbReference type="SAM" id="MobiDB-lite"/>
    </source>
</evidence>
<keyword evidence="2" id="KW-0472">Membrane</keyword>
<keyword evidence="2" id="KW-0812">Transmembrane</keyword>
<feature type="compositionally biased region" description="Polar residues" evidence="1">
    <location>
        <begin position="48"/>
        <end position="66"/>
    </location>
</feature>
<gene>
    <name evidence="3" type="ORF">g.83621</name>
</gene>
<proteinExistence type="predicted"/>
<dbReference type="EMBL" id="GGMS01016892">
    <property type="protein sequence ID" value="MBY86095.1"/>
    <property type="molecule type" value="Transcribed_RNA"/>
</dbReference>
<reference evidence="3" key="1">
    <citation type="submission" date="2018-04" db="EMBL/GenBank/DDBJ databases">
        <title>Transcriptome assembly of Sipha flava.</title>
        <authorList>
            <person name="Scully E.D."/>
            <person name="Geib S.M."/>
            <person name="Palmer N.A."/>
            <person name="Koch K."/>
            <person name="Bradshaw J."/>
            <person name="Heng-Moss T."/>
            <person name="Sarath G."/>
        </authorList>
    </citation>
    <scope>NUCLEOTIDE SEQUENCE</scope>
</reference>
<dbReference type="OrthoDB" id="427096at2759"/>
<dbReference type="AlphaFoldDB" id="A0A2S2R7X1"/>
<feature type="transmembrane region" description="Helical" evidence="2">
    <location>
        <begin position="12"/>
        <end position="31"/>
    </location>
</feature>
<evidence type="ECO:0000313" key="3">
    <source>
        <dbReference type="EMBL" id="MBY86095.1"/>
    </source>
</evidence>
<feature type="region of interest" description="Disordered" evidence="1">
    <location>
        <begin position="43"/>
        <end position="69"/>
    </location>
</feature>
<name>A0A2S2R7X1_9HEMI</name>
<keyword evidence="2" id="KW-1133">Transmembrane helix</keyword>
<sequence length="144" mass="17170">MKINVNYRNLSRFLKLLLVLVVFIVVVYSVFKSCWIIREKKYSDKSHSNQQKSDVTQEDYTQSPPTLESPIINVTPVPVINWNKISKSRLPWYFKDGLRYPERDLVDNKTGVRISKLWPEEHMLGDRVEEQLMFVPPHYKRWSD</sequence>
<accession>A0A2S2R7X1</accession>